<keyword evidence="1" id="KW-0378">Hydrolase</keyword>
<dbReference type="RefSeq" id="WP_139641284.1">
    <property type="nucleotide sequence ID" value="NZ_BAAAZS010000125.1"/>
</dbReference>
<reference evidence="1 2" key="1">
    <citation type="submission" date="2019-06" db="EMBL/GenBank/DDBJ databases">
        <title>Draft genome of Streptomyces sedi sp. JCM16909.</title>
        <authorList>
            <person name="Klykleung N."/>
            <person name="Tanasupawat S."/>
            <person name="Kudo T."/>
            <person name="Yuki M."/>
            <person name="Ohkuma M."/>
        </authorList>
    </citation>
    <scope>NUCLEOTIDE SEQUENCE [LARGE SCALE GENOMIC DNA]</scope>
    <source>
        <strain evidence="1 2">JCM 16909</strain>
    </source>
</reference>
<evidence type="ECO:0000313" key="1">
    <source>
        <dbReference type="EMBL" id="TNM32772.1"/>
    </source>
</evidence>
<accession>A0A5C4VAD2</accession>
<keyword evidence="1" id="KW-0255">Endonuclease</keyword>
<evidence type="ECO:0000313" key="2">
    <source>
        <dbReference type="Proteomes" id="UP000311713"/>
    </source>
</evidence>
<keyword evidence="2" id="KW-1185">Reference proteome</keyword>
<dbReference type="GO" id="GO:0004519">
    <property type="term" value="F:endonuclease activity"/>
    <property type="evidence" value="ECO:0007669"/>
    <property type="project" value="UniProtKB-KW"/>
</dbReference>
<protein>
    <submittedName>
        <fullName evidence="1">Restriction endonuclease</fullName>
    </submittedName>
</protein>
<dbReference type="InterPro" id="IPR019292">
    <property type="entry name" value="McrC"/>
</dbReference>
<dbReference type="Pfam" id="PF10117">
    <property type="entry name" value="McrBC"/>
    <property type="match status" value="1"/>
</dbReference>
<keyword evidence="1" id="KW-0540">Nuclease</keyword>
<dbReference type="OrthoDB" id="5148566at2"/>
<dbReference type="AlphaFoldDB" id="A0A5C4VAD2"/>
<dbReference type="Proteomes" id="UP000311713">
    <property type="component" value="Unassembled WGS sequence"/>
</dbReference>
<proteinExistence type="predicted"/>
<dbReference type="PANTHER" id="PTHR38733:SF1">
    <property type="entry name" value="TYPE IV METHYL-DIRECTED RESTRICTION ENZYME ECOKMCRBC"/>
    <property type="match status" value="1"/>
</dbReference>
<dbReference type="PANTHER" id="PTHR38733">
    <property type="entry name" value="PROTEIN MCRC"/>
    <property type="match status" value="1"/>
</dbReference>
<organism evidence="1 2">
    <name type="scientific">Streptomyces sedi</name>
    <dbReference type="NCBI Taxonomy" id="555059"/>
    <lineage>
        <taxon>Bacteria</taxon>
        <taxon>Bacillati</taxon>
        <taxon>Actinomycetota</taxon>
        <taxon>Actinomycetes</taxon>
        <taxon>Kitasatosporales</taxon>
        <taxon>Streptomycetaceae</taxon>
        <taxon>Streptomyces</taxon>
    </lineage>
</organism>
<gene>
    <name evidence="1" type="ORF">FH715_05495</name>
</gene>
<comment type="caution">
    <text evidence="1">The sequence shown here is derived from an EMBL/GenBank/DDBJ whole genome shotgun (WGS) entry which is preliminary data.</text>
</comment>
<dbReference type="EMBL" id="VDGT01000003">
    <property type="protein sequence ID" value="TNM32772.1"/>
    <property type="molecule type" value="Genomic_DNA"/>
</dbReference>
<name>A0A5C4VAD2_9ACTN</name>
<sequence>MRARRTVGAVRLGRGNGAVMLRIAPKIAIDRLLYLLSHAQGRRLRWQSHSIDASVRHELLPAIATFFVRAAERALRTGPLFGYTGREETAMMLRGRFRAAAQFRRRPGLALPLEIAYEEHTPDIPENQLLRGAARRLARLTGIQPGPRAQLRRIDAQLEGVAAPLPGVAVPSWVPNRLNRHYVDALRLAEIILRGSSFEYEGQRHAGVDGLLFNMEKIFEDFIASSLGAAIERHIGGSSQSHPRTHHLDDAGEHVLLPDLVHRLSAADGRLHPVIVVDAKYQQGVRRENLYQMLAYCTCFGLAEGHLVSASGEADSDPLRVAVPGGAIMLHRHVLDLSQPSSELSASVDGIARSIIAARSSAPRPRAGAVA</sequence>